<dbReference type="EMBL" id="CAJOBO010001348">
    <property type="protein sequence ID" value="CAF4368034.1"/>
    <property type="molecule type" value="Genomic_DNA"/>
</dbReference>
<evidence type="ECO:0000313" key="10">
    <source>
        <dbReference type="EMBL" id="CAF3323898.1"/>
    </source>
</evidence>
<feature type="compositionally biased region" description="Low complexity" evidence="7">
    <location>
        <begin position="491"/>
        <end position="501"/>
    </location>
</feature>
<feature type="compositionally biased region" description="Low complexity" evidence="7">
    <location>
        <begin position="456"/>
        <end position="467"/>
    </location>
</feature>
<comment type="subcellular location">
    <subcellularLocation>
        <location evidence="1">Nucleus</location>
    </subcellularLocation>
</comment>
<evidence type="ECO:0000313" key="11">
    <source>
        <dbReference type="EMBL" id="CAF3351891.1"/>
    </source>
</evidence>
<evidence type="ECO:0000256" key="2">
    <source>
        <dbReference type="ARBA" id="ARBA00005387"/>
    </source>
</evidence>
<evidence type="ECO:0000256" key="6">
    <source>
        <dbReference type="PROSITE-ProRule" id="PRU00176"/>
    </source>
</evidence>
<dbReference type="InterPro" id="IPR016194">
    <property type="entry name" value="SPOC-like_C_dom_sf"/>
</dbReference>
<evidence type="ECO:0000256" key="1">
    <source>
        <dbReference type="ARBA" id="ARBA00004123"/>
    </source>
</evidence>
<feature type="compositionally biased region" description="Pro residues" evidence="7">
    <location>
        <begin position="158"/>
        <end position="171"/>
    </location>
</feature>
<keyword evidence="4 6" id="KW-0694">RNA-binding</keyword>
<feature type="domain" description="SPOC" evidence="9">
    <location>
        <begin position="550"/>
        <end position="800"/>
    </location>
</feature>
<evidence type="ECO:0000313" key="13">
    <source>
        <dbReference type="EMBL" id="CAF4368034.1"/>
    </source>
</evidence>
<dbReference type="PROSITE" id="PS50917">
    <property type="entry name" value="SPOC"/>
    <property type="match status" value="1"/>
</dbReference>
<dbReference type="GO" id="GO:0005634">
    <property type="term" value="C:nucleus"/>
    <property type="evidence" value="ECO:0007669"/>
    <property type="project" value="UniProtKB-SubCell"/>
</dbReference>
<feature type="region of interest" description="Disordered" evidence="7">
    <location>
        <begin position="662"/>
        <end position="709"/>
    </location>
</feature>
<dbReference type="EMBL" id="CAJNYT010002621">
    <property type="protein sequence ID" value="CAF3481083.1"/>
    <property type="molecule type" value="Genomic_DNA"/>
</dbReference>
<dbReference type="InterPro" id="IPR012677">
    <property type="entry name" value="Nucleotide-bd_a/b_plait_sf"/>
</dbReference>
<organism evidence="11 14">
    <name type="scientific">Rotaria socialis</name>
    <dbReference type="NCBI Taxonomy" id="392032"/>
    <lineage>
        <taxon>Eukaryota</taxon>
        <taxon>Metazoa</taxon>
        <taxon>Spiralia</taxon>
        <taxon>Gnathifera</taxon>
        <taxon>Rotifera</taxon>
        <taxon>Eurotatoria</taxon>
        <taxon>Bdelloidea</taxon>
        <taxon>Philodinida</taxon>
        <taxon>Philodinidae</taxon>
        <taxon>Rotaria</taxon>
    </lineage>
</organism>
<reference evidence="11" key="1">
    <citation type="submission" date="2021-02" db="EMBL/GenBank/DDBJ databases">
        <authorList>
            <person name="Nowell W R."/>
        </authorList>
    </citation>
    <scope>NUCLEOTIDE SEQUENCE</scope>
</reference>
<comment type="caution">
    <text evidence="11">The sequence shown here is derived from an EMBL/GenBank/DDBJ whole genome shotgun (WGS) entry which is preliminary data.</text>
</comment>
<keyword evidence="5" id="KW-0539">Nucleus</keyword>
<evidence type="ECO:0000256" key="7">
    <source>
        <dbReference type="SAM" id="MobiDB-lite"/>
    </source>
</evidence>
<dbReference type="PANTHER" id="PTHR23189">
    <property type="entry name" value="RNA RECOGNITION MOTIF-CONTAINING"/>
    <property type="match status" value="1"/>
</dbReference>
<dbReference type="EMBL" id="CAJNXB010004015">
    <property type="protein sequence ID" value="CAF3351891.1"/>
    <property type="molecule type" value="Genomic_DNA"/>
</dbReference>
<proteinExistence type="inferred from homology"/>
<protein>
    <recommendedName>
        <fullName evidence="15">RNA-binding protein 15B</fullName>
    </recommendedName>
</protein>
<feature type="domain" description="RRM" evidence="8">
    <location>
        <begin position="345"/>
        <end position="419"/>
    </location>
</feature>
<dbReference type="SMART" id="SM00360">
    <property type="entry name" value="RRM"/>
    <property type="match status" value="3"/>
</dbReference>
<feature type="domain" description="RRM" evidence="8">
    <location>
        <begin position="264"/>
        <end position="341"/>
    </location>
</feature>
<evidence type="ECO:0000256" key="5">
    <source>
        <dbReference type="ARBA" id="ARBA00023242"/>
    </source>
</evidence>
<dbReference type="SUPFAM" id="SSF54928">
    <property type="entry name" value="RNA-binding domain, RBD"/>
    <property type="match status" value="2"/>
</dbReference>
<dbReference type="OrthoDB" id="10050565at2759"/>
<comment type="similarity">
    <text evidence="2">Belongs to the RRM Spen family.</text>
</comment>
<feature type="region of interest" description="Disordered" evidence="7">
    <location>
        <begin position="440"/>
        <end position="515"/>
    </location>
</feature>
<name>A0A817W4C1_9BILA</name>
<evidence type="ECO:0008006" key="15">
    <source>
        <dbReference type="Google" id="ProtNLM"/>
    </source>
</evidence>
<evidence type="ECO:0000256" key="4">
    <source>
        <dbReference type="ARBA" id="ARBA00022884"/>
    </source>
</evidence>
<dbReference type="SUPFAM" id="SSF100939">
    <property type="entry name" value="SPOC domain-like"/>
    <property type="match status" value="1"/>
</dbReference>
<dbReference type="Gene3D" id="2.40.290.10">
    <property type="match status" value="1"/>
</dbReference>
<gene>
    <name evidence="12" type="ORF">GRG538_LOCUS16341</name>
    <name evidence="13" type="ORF">HFQ381_LOCUS17859</name>
    <name evidence="10" type="ORF">LUA448_LOCUS10239</name>
    <name evidence="11" type="ORF">TIS948_LOCUS23360</name>
</gene>
<dbReference type="GO" id="GO:0003723">
    <property type="term" value="F:RNA binding"/>
    <property type="evidence" value="ECO:0007669"/>
    <property type="project" value="UniProtKB-UniRule"/>
</dbReference>
<keyword evidence="3" id="KW-0597">Phosphoprotein</keyword>
<dbReference type="PROSITE" id="PS50102">
    <property type="entry name" value="RRM"/>
    <property type="match status" value="2"/>
</dbReference>
<feature type="region of interest" description="Disordered" evidence="7">
    <location>
        <begin position="133"/>
        <end position="244"/>
    </location>
</feature>
<dbReference type="Gene3D" id="3.30.70.330">
    <property type="match status" value="3"/>
</dbReference>
<feature type="region of interest" description="Disordered" evidence="7">
    <location>
        <begin position="410"/>
        <end position="429"/>
    </location>
</feature>
<feature type="compositionally biased region" description="Basic residues" evidence="7">
    <location>
        <begin position="173"/>
        <end position="189"/>
    </location>
</feature>
<dbReference type="InterPro" id="IPR010912">
    <property type="entry name" value="SPOC_met"/>
</dbReference>
<sequence length="801" mass="89741">MSSPPVTGSGGGSRRARYSRSPSNSVPPSKRSKPSSSADGGSNSEQHRLYTSICVKNVNPKIPDLEVRELCSKKFSKYGTNSVKIYYKNQERVAFVNFTNCEDARKARHAKTGLIWENIQVVLEPVYYRRTVPAEQPLNPGSPRERSPPSPKRRPRRPSPSPPPPPPPPPSSRGRHHHTSSPPRSRRHYSPYIPLPPDLADYATTKAGRNRQGSSPSPPREQHRRRSRSRSMSTSPVAYKTTRGKYEDFSAARAESNVQHEPTRTLFVGNLERDVRESKLKEVFGRYGTIEEIDLKVPQSSSKRAYAFIQYENMDMAYEARRAMDGHFIGKADCKIGYGKIVPTNCLWVGNIHIDIKRRELEQAFARYGKIKSFDFATGDPIAIVSYDEIEDAIKARAKMTGVTEIVDGHKVRTESGQSDSSRRPGLRIDYLDRPTARRFVIVRPQDNTTKRRTSRSSSASSASSARSSKERVRSVSNDDQREVVNSKNAKQQSSSRSPSPIKKRRTPTPPPVVDHHFYGPFGSYLSSDDTTNVNNISDLMALYEKINLSLKSNTHLSTIYPVQFILKSHAYDARMYFLAGNSNLAKAVLGQPGDYKDKKTELKVTQRLRLDQHKFEELDGKLRDNVTDALSKANVNGQSSPNNDRKQINPANRTRFAILITSSKTQNSNENSQRKSNGRANSPTHPSSSDETDDRSQLKKPIDDDDDESSLSRLISYLAVKEAAGVITMPFNPSTSKDYDNSKGQDSATLNIYPTCQFSKKVLRVICPSIGFSNGPRTPPSRPTTLINDEHLMVVIQQND</sequence>
<accession>A0A817W4C1</accession>
<dbReference type="Pfam" id="PF00076">
    <property type="entry name" value="RRM_1"/>
    <property type="match status" value="3"/>
</dbReference>
<evidence type="ECO:0000256" key="3">
    <source>
        <dbReference type="ARBA" id="ARBA00022553"/>
    </source>
</evidence>
<evidence type="ECO:0000313" key="14">
    <source>
        <dbReference type="Proteomes" id="UP000663825"/>
    </source>
</evidence>
<evidence type="ECO:0000313" key="12">
    <source>
        <dbReference type="EMBL" id="CAF3481083.1"/>
    </source>
</evidence>
<dbReference type="InterPro" id="IPR000504">
    <property type="entry name" value="RRM_dom"/>
</dbReference>
<dbReference type="CDD" id="cd00590">
    <property type="entry name" value="RRM_SF"/>
    <property type="match status" value="1"/>
</dbReference>
<dbReference type="InterPro" id="IPR035979">
    <property type="entry name" value="RBD_domain_sf"/>
</dbReference>
<feature type="compositionally biased region" description="Basic and acidic residues" evidence="7">
    <location>
        <begin position="468"/>
        <end position="485"/>
    </location>
</feature>
<evidence type="ECO:0000259" key="9">
    <source>
        <dbReference type="PROSITE" id="PS50917"/>
    </source>
</evidence>
<evidence type="ECO:0000259" key="8">
    <source>
        <dbReference type="PROSITE" id="PS50102"/>
    </source>
</evidence>
<feature type="region of interest" description="Disordered" evidence="7">
    <location>
        <begin position="1"/>
        <end position="45"/>
    </location>
</feature>
<dbReference type="Proteomes" id="UP000663825">
    <property type="component" value="Unassembled WGS sequence"/>
</dbReference>
<dbReference type="Proteomes" id="UP000663833">
    <property type="component" value="Unassembled WGS sequence"/>
</dbReference>
<feature type="compositionally biased region" description="Polar residues" evidence="7">
    <location>
        <begin position="662"/>
        <end position="690"/>
    </location>
</feature>
<dbReference type="EMBL" id="CAJNYD010001209">
    <property type="protein sequence ID" value="CAF3323898.1"/>
    <property type="molecule type" value="Genomic_DNA"/>
</dbReference>
<dbReference type="Proteomes" id="UP000663851">
    <property type="component" value="Unassembled WGS sequence"/>
</dbReference>
<feature type="compositionally biased region" description="Low complexity" evidence="7">
    <location>
        <begin position="19"/>
        <end position="37"/>
    </location>
</feature>
<dbReference type="AlphaFoldDB" id="A0A817W4C1"/>
<dbReference type="Proteomes" id="UP000663872">
    <property type="component" value="Unassembled WGS sequence"/>
</dbReference>